<keyword evidence="4" id="KW-1185">Reference proteome</keyword>
<evidence type="ECO:0000313" key="3">
    <source>
        <dbReference type="EMBL" id="SPO22450.1"/>
    </source>
</evidence>
<protein>
    <submittedName>
        <fullName evidence="3">Uncharacterized protein</fullName>
    </submittedName>
</protein>
<evidence type="ECO:0000256" key="1">
    <source>
        <dbReference type="SAM" id="MobiDB-lite"/>
    </source>
</evidence>
<feature type="signal peptide" evidence="2">
    <location>
        <begin position="1"/>
        <end position="24"/>
    </location>
</feature>
<dbReference type="Proteomes" id="UP000324022">
    <property type="component" value="Unassembled WGS sequence"/>
</dbReference>
<organism evidence="3 4">
    <name type="scientific">Ustilago trichophora</name>
    <dbReference type="NCBI Taxonomy" id="86804"/>
    <lineage>
        <taxon>Eukaryota</taxon>
        <taxon>Fungi</taxon>
        <taxon>Dikarya</taxon>
        <taxon>Basidiomycota</taxon>
        <taxon>Ustilaginomycotina</taxon>
        <taxon>Ustilaginomycetes</taxon>
        <taxon>Ustilaginales</taxon>
        <taxon>Ustilaginaceae</taxon>
        <taxon>Ustilago</taxon>
    </lineage>
</organism>
<feature type="region of interest" description="Disordered" evidence="1">
    <location>
        <begin position="59"/>
        <end position="84"/>
    </location>
</feature>
<evidence type="ECO:0000313" key="4">
    <source>
        <dbReference type="Proteomes" id="UP000324022"/>
    </source>
</evidence>
<feature type="region of interest" description="Disordered" evidence="1">
    <location>
        <begin position="318"/>
        <end position="337"/>
    </location>
</feature>
<sequence length="639" mass="71599">MRLQEHQNLKWISIAWLFLAFALSFPSFGFPAPPTGALEWLGKGLADVAEAMHEDGARDRLESISSSTVQSRKEAGASSSNFQSQAQTFMDTGASASGSASGVTHVFVPHYSAYIPVQYSHVPLTFLQPAAQSALQPSENTLVHYEGQPHLFMFAHQPKSIPIAARPIQAVPAAYPQEARASISSEPHQRDFLLGLHNAGLTAEDRNSGAAKSIEHARIDTSHSFGNGDAAGIDQRKPTLAGILPPRNLEKNRLAQRLWVSRKQREMLRAKNPAQNQMSGVDPLVRQIAVDNVESLSEGTFQLFGEEDPQVNNFVSSLRQTEQPEQGSGVASGPVQPYSKLAQRPSALASTMFFHRKQAVQLLLKTSEGQRSLFVTYTAQPRWLPRSSTHGYIGVWEIAPSHEPEALGLYFRGFYPFLPLDFKALEHHPKATGRKYWFWKYRAQNAASFPTFKLFIAKVDQVVSAEPPELRKLQDIPEIQALKQSGQMQSVLSLSQISMGRHSYAYMESPETVDLINQWKMTAGLDPNSFRPIPLTQEQIENIYTNMAPFFRNWMDVKVLALPNQELYMLTWHRRVPWLTQYKGNAAVVWKIGPVIGENRLLIAKGFYGLRKEDWEKLTPQAVFGLRDTRFKRGLAELP</sequence>
<evidence type="ECO:0000256" key="2">
    <source>
        <dbReference type="SAM" id="SignalP"/>
    </source>
</evidence>
<reference evidence="3 4" key="1">
    <citation type="submission" date="2018-03" db="EMBL/GenBank/DDBJ databases">
        <authorList>
            <person name="Guldener U."/>
        </authorList>
    </citation>
    <scope>NUCLEOTIDE SEQUENCE [LARGE SCALE GENOMIC DNA]</scope>
    <source>
        <strain evidence="3 4">NBRC100155</strain>
    </source>
</reference>
<accession>A0A5C3DXQ4</accession>
<proteinExistence type="predicted"/>
<name>A0A5C3DXQ4_9BASI</name>
<gene>
    <name evidence="3" type="ORF">UTRI_01128</name>
</gene>
<keyword evidence="2" id="KW-0732">Signal</keyword>
<dbReference type="AlphaFoldDB" id="A0A5C3DXQ4"/>
<feature type="chain" id="PRO_5022755542" evidence="2">
    <location>
        <begin position="25"/>
        <end position="639"/>
    </location>
</feature>
<dbReference type="EMBL" id="OOIN01000004">
    <property type="protein sequence ID" value="SPO22450.1"/>
    <property type="molecule type" value="Genomic_DNA"/>
</dbReference>
<dbReference type="OrthoDB" id="2556339at2759"/>